<dbReference type="InterPro" id="IPR046826">
    <property type="entry name" value="PDH_N"/>
</dbReference>
<keyword evidence="22" id="KW-1185">Reference proteome</keyword>
<dbReference type="GO" id="GO:0005737">
    <property type="term" value="C:cytoplasm"/>
    <property type="evidence" value="ECO:0007669"/>
    <property type="project" value="UniProtKB-SubCell"/>
</dbReference>
<organism evidence="19 21">
    <name type="scientific">Xenorhabdus doucetiae</name>
    <dbReference type="NCBI Taxonomy" id="351671"/>
    <lineage>
        <taxon>Bacteria</taxon>
        <taxon>Pseudomonadati</taxon>
        <taxon>Pseudomonadota</taxon>
        <taxon>Gammaproteobacteria</taxon>
        <taxon>Enterobacterales</taxon>
        <taxon>Morganellaceae</taxon>
        <taxon>Xenorhabdus</taxon>
    </lineage>
</organism>
<dbReference type="RefSeq" id="WP_045969460.1">
    <property type="nucleotide sequence ID" value="NZ_CAWMED010000001.1"/>
</dbReference>
<dbReference type="PANTHER" id="PTHR21363:SF0">
    <property type="entry name" value="PREPHENATE DEHYDROGENASE [NADP(+)]"/>
    <property type="match status" value="1"/>
</dbReference>
<dbReference type="STRING" id="351671.XDD1_1217"/>
<dbReference type="GO" id="GO:0004665">
    <property type="term" value="F:prephenate dehydrogenase (NADP+) activity"/>
    <property type="evidence" value="ECO:0007669"/>
    <property type="project" value="InterPro"/>
</dbReference>
<comment type="pathway">
    <text evidence="3 16">Metabolic intermediate biosynthesis; prephenate biosynthesis; prephenate from chorismate: step 1/1.</text>
</comment>
<dbReference type="Pfam" id="PF20463">
    <property type="entry name" value="PDH_C"/>
    <property type="match status" value="1"/>
</dbReference>
<dbReference type="GO" id="GO:0006571">
    <property type="term" value="P:tyrosine biosynthetic process"/>
    <property type="evidence" value="ECO:0007669"/>
    <property type="project" value="UniProtKB-UniPathway"/>
</dbReference>
<gene>
    <name evidence="19" type="primary">tyrA</name>
    <name evidence="20" type="ORF">LY16_00278</name>
    <name evidence="19" type="ORF">XDD1_1217</name>
</gene>
<evidence type="ECO:0000313" key="21">
    <source>
        <dbReference type="Proteomes" id="UP000032721"/>
    </source>
</evidence>
<dbReference type="NCBIfam" id="TIGR01799">
    <property type="entry name" value="CM_T"/>
    <property type="match status" value="1"/>
</dbReference>
<dbReference type="SUPFAM" id="SSF48179">
    <property type="entry name" value="6-phosphogluconate dehydrogenase C-terminal domain-like"/>
    <property type="match status" value="1"/>
</dbReference>
<dbReference type="PROSITE" id="PS51176">
    <property type="entry name" value="PDH_ADH"/>
    <property type="match status" value="1"/>
</dbReference>
<comment type="pathway">
    <text evidence="4 16">Amino-acid biosynthesis; L-tyrosine biosynthesis; (4-hydroxyphenyl)pyruvate from prephenate (NAD(+) route): step 1/1.</text>
</comment>
<dbReference type="AlphaFoldDB" id="A0A068QSV9"/>
<keyword evidence="7 16" id="KW-0028">Amino-acid biosynthesis</keyword>
<dbReference type="EMBL" id="VNHN01000003">
    <property type="protein sequence ID" value="TYP16426.1"/>
    <property type="molecule type" value="Genomic_DNA"/>
</dbReference>
<evidence type="ECO:0000313" key="22">
    <source>
        <dbReference type="Proteomes" id="UP000324170"/>
    </source>
</evidence>
<evidence type="ECO:0000256" key="16">
    <source>
        <dbReference type="PIRNR" id="PIRNR001499"/>
    </source>
</evidence>
<evidence type="ECO:0000256" key="13">
    <source>
        <dbReference type="ARBA" id="ARBA00049260"/>
    </source>
</evidence>
<evidence type="ECO:0000256" key="6">
    <source>
        <dbReference type="ARBA" id="ARBA00022498"/>
    </source>
</evidence>
<evidence type="ECO:0000313" key="19">
    <source>
        <dbReference type="EMBL" id="CDG16920.1"/>
    </source>
</evidence>
<dbReference type="InterPro" id="IPR036263">
    <property type="entry name" value="Chorismate_II_sf"/>
</dbReference>
<dbReference type="Proteomes" id="UP000032721">
    <property type="component" value="Chromosome"/>
</dbReference>
<comment type="catalytic activity">
    <reaction evidence="13">
        <text>prephenate + NAD(+) = 3-(4-hydroxyphenyl)pyruvate + CO2 + NADH</text>
        <dbReference type="Rhea" id="RHEA:13869"/>
        <dbReference type="ChEBI" id="CHEBI:16526"/>
        <dbReference type="ChEBI" id="CHEBI:29934"/>
        <dbReference type="ChEBI" id="CHEBI:36242"/>
        <dbReference type="ChEBI" id="CHEBI:57540"/>
        <dbReference type="ChEBI" id="CHEBI:57945"/>
        <dbReference type="EC" id="1.3.1.12"/>
    </reaction>
</comment>
<dbReference type="SUPFAM" id="SSF51735">
    <property type="entry name" value="NAD(P)-binding Rossmann-fold domains"/>
    <property type="match status" value="1"/>
</dbReference>
<dbReference type="FunFam" id="3.40.50.720:FF:000170">
    <property type="entry name" value="T-protein"/>
    <property type="match status" value="1"/>
</dbReference>
<evidence type="ECO:0000313" key="20">
    <source>
        <dbReference type="EMBL" id="TYP16426.1"/>
    </source>
</evidence>
<dbReference type="InterPro" id="IPR036979">
    <property type="entry name" value="CM_dom_sf"/>
</dbReference>
<reference evidence="20 22" key="2">
    <citation type="submission" date="2019-07" db="EMBL/GenBank/DDBJ databases">
        <title>Genomic Encyclopedia of Type Strains, Phase I: the one thousand microbial genomes (KMG-I) project.</title>
        <authorList>
            <person name="Kyrpides N."/>
        </authorList>
    </citation>
    <scope>NUCLEOTIDE SEQUENCE [LARGE SCALE GENOMIC DNA]</scope>
    <source>
        <strain evidence="20 22">DSM 17909</strain>
    </source>
</reference>
<proteinExistence type="inferred from homology"/>
<evidence type="ECO:0000256" key="3">
    <source>
        <dbReference type="ARBA" id="ARBA00004817"/>
    </source>
</evidence>
<keyword evidence="8 16" id="KW-0560">Oxidoreductase</keyword>
<evidence type="ECO:0000256" key="7">
    <source>
        <dbReference type="ARBA" id="ARBA00022605"/>
    </source>
</evidence>
<dbReference type="Gene3D" id="3.40.50.720">
    <property type="entry name" value="NAD(P)-binding Rossmann-like Domain"/>
    <property type="match status" value="1"/>
</dbReference>
<dbReference type="SUPFAM" id="SSF48600">
    <property type="entry name" value="Chorismate mutase II"/>
    <property type="match status" value="1"/>
</dbReference>
<dbReference type="InterPro" id="IPR050812">
    <property type="entry name" value="Preph/Arog_dehydrog"/>
</dbReference>
<evidence type="ECO:0000259" key="18">
    <source>
        <dbReference type="PROSITE" id="PS51176"/>
    </source>
</evidence>
<dbReference type="OrthoDB" id="6198144at2"/>
<keyword evidence="11 16" id="KW-0413">Isomerase</keyword>
<dbReference type="UniPathway" id="UPA00122">
    <property type="reaction ID" value="UER00961"/>
</dbReference>
<feature type="domain" description="Prephenate/arogenate dehydrogenase" evidence="18">
    <location>
        <begin position="99"/>
        <end position="361"/>
    </location>
</feature>
<evidence type="ECO:0000256" key="12">
    <source>
        <dbReference type="ARBA" id="ARBA00023268"/>
    </source>
</evidence>
<evidence type="ECO:0000256" key="9">
    <source>
        <dbReference type="ARBA" id="ARBA00023027"/>
    </source>
</evidence>
<dbReference type="UniPathway" id="UPA00120">
    <property type="reaction ID" value="UER00203"/>
</dbReference>
<keyword evidence="12" id="KW-0511">Multifunctional enzyme</keyword>
<protein>
    <recommendedName>
        <fullName evidence="15 16">T-protein</fullName>
    </recommendedName>
</protein>
<dbReference type="InterPro" id="IPR008927">
    <property type="entry name" value="6-PGluconate_DH-like_C_sf"/>
</dbReference>
<dbReference type="GO" id="GO:0004106">
    <property type="term" value="F:chorismate mutase activity"/>
    <property type="evidence" value="ECO:0007669"/>
    <property type="project" value="UniProtKB-EC"/>
</dbReference>
<dbReference type="GO" id="GO:0070403">
    <property type="term" value="F:NAD+ binding"/>
    <property type="evidence" value="ECO:0007669"/>
    <property type="project" value="InterPro"/>
</dbReference>
<evidence type="ECO:0000256" key="4">
    <source>
        <dbReference type="ARBA" id="ARBA00005067"/>
    </source>
</evidence>
<dbReference type="SMART" id="SM00830">
    <property type="entry name" value="CM_2"/>
    <property type="match status" value="1"/>
</dbReference>
<evidence type="ECO:0000256" key="15">
    <source>
        <dbReference type="ARBA" id="ARBA00074179"/>
    </source>
</evidence>
<dbReference type="FunFam" id="1.10.3660.10:FF:000001">
    <property type="entry name" value="T-protein"/>
    <property type="match status" value="1"/>
</dbReference>
<dbReference type="InterPro" id="IPR046825">
    <property type="entry name" value="PDH_C"/>
</dbReference>
<dbReference type="Gene3D" id="1.10.3660.10">
    <property type="entry name" value="6-phosphogluconate dehydrogenase C-terminal like domain"/>
    <property type="match status" value="1"/>
</dbReference>
<accession>A0A068QSV9</accession>
<dbReference type="GO" id="GO:0046417">
    <property type="term" value="P:chorismate metabolic process"/>
    <property type="evidence" value="ECO:0007669"/>
    <property type="project" value="InterPro"/>
</dbReference>
<dbReference type="InterPro" id="IPR002701">
    <property type="entry name" value="CM_II_prokaryot"/>
</dbReference>
<evidence type="ECO:0000256" key="8">
    <source>
        <dbReference type="ARBA" id="ARBA00023002"/>
    </source>
</evidence>
<name>A0A068QSV9_9GAMM</name>
<dbReference type="FunFam" id="1.20.59.10:FF:000001">
    <property type="entry name" value="T-protein"/>
    <property type="match status" value="1"/>
</dbReference>
<dbReference type="Gene3D" id="1.20.59.10">
    <property type="entry name" value="Chorismate mutase"/>
    <property type="match status" value="1"/>
</dbReference>
<dbReference type="InterPro" id="IPR036291">
    <property type="entry name" value="NAD(P)-bd_dom_sf"/>
</dbReference>
<feature type="domain" description="Chorismate mutase" evidence="17">
    <location>
        <begin position="1"/>
        <end position="90"/>
    </location>
</feature>
<keyword evidence="5 16" id="KW-0963">Cytoplasm</keyword>
<dbReference type="PANTHER" id="PTHR21363">
    <property type="entry name" value="PREPHENATE DEHYDROGENASE"/>
    <property type="match status" value="1"/>
</dbReference>
<sequence>MTAELSPLRAEIDEVDKTLLSLLAKRMHLVAQVGEVKSQLGLPIYAPDREATMLASRRQEAENIGVPPDLIEDILRRIMRESYVSENNKGFKKLGTHLGPVVIVGGAGKMGRLFGRLLTLSGYEVKVLEAGDWENAEQILAGAGMVIVSVPIHLTEEIIRRLPPLPEQCILVDLASIKQKPLNAMLEVHPGPVLGLHPMFGPDVGSFAKQVVVYCDGRFPETYQWFLEQIMVWGARLHQINAEEHDKNMSFIQALRHFTTFSYGRHLANEGIDLQQLLALSSPIYRLELAMVGRLFAQDPQLYADIIMSGPENIELIRRYYQSFGQALEILEHQDKSAFIESFNQVSDWFGDEAARFMKESRVLLQQANDNRV</sequence>
<dbReference type="PIRSF" id="PIRSF001499">
    <property type="entry name" value="Chor_mut_pdh_Tpr"/>
    <property type="match status" value="1"/>
</dbReference>
<dbReference type="Pfam" id="PF02153">
    <property type="entry name" value="PDH_N"/>
    <property type="match status" value="1"/>
</dbReference>
<dbReference type="PROSITE" id="PS51168">
    <property type="entry name" value="CHORISMATE_MUT_2"/>
    <property type="match status" value="1"/>
</dbReference>
<dbReference type="Pfam" id="PF01817">
    <property type="entry name" value="CM_2"/>
    <property type="match status" value="1"/>
</dbReference>
<dbReference type="InterPro" id="IPR008244">
    <property type="entry name" value="Chor_mut/prephenate_DH_T"/>
</dbReference>
<dbReference type="GO" id="GO:0008977">
    <property type="term" value="F:prephenate dehydrogenase (NAD+) activity"/>
    <property type="evidence" value="ECO:0007669"/>
    <property type="project" value="UniProtKB-EC"/>
</dbReference>
<dbReference type="InterPro" id="IPR011277">
    <property type="entry name" value="CM_T"/>
</dbReference>
<dbReference type="Proteomes" id="UP000324170">
    <property type="component" value="Unassembled WGS sequence"/>
</dbReference>
<dbReference type="EMBL" id="FO704550">
    <property type="protein sequence ID" value="CDG16920.1"/>
    <property type="molecule type" value="Genomic_DNA"/>
</dbReference>
<dbReference type="InterPro" id="IPR003099">
    <property type="entry name" value="Prephen_DH"/>
</dbReference>
<dbReference type="HOGENOM" id="CLU_036672_1_1_6"/>
<dbReference type="NCBIfam" id="NF008400">
    <property type="entry name" value="PRK11199.1"/>
    <property type="match status" value="1"/>
</dbReference>
<evidence type="ECO:0000256" key="10">
    <source>
        <dbReference type="ARBA" id="ARBA00023141"/>
    </source>
</evidence>
<evidence type="ECO:0000256" key="11">
    <source>
        <dbReference type="ARBA" id="ARBA00023235"/>
    </source>
</evidence>
<keyword evidence="10 16" id="KW-0057">Aromatic amino acid biosynthesis</keyword>
<comment type="catalytic activity">
    <reaction evidence="1">
        <text>chorismate = prephenate</text>
        <dbReference type="Rhea" id="RHEA:13897"/>
        <dbReference type="ChEBI" id="CHEBI:29748"/>
        <dbReference type="ChEBI" id="CHEBI:29934"/>
        <dbReference type="EC" id="5.4.99.5"/>
    </reaction>
</comment>
<keyword evidence="6 16" id="KW-0827">Tyrosine biosynthesis</keyword>
<evidence type="ECO:0000256" key="2">
    <source>
        <dbReference type="ARBA" id="ARBA00004496"/>
    </source>
</evidence>
<keyword evidence="9 16" id="KW-0520">NAD</keyword>
<comment type="subcellular location">
    <subcellularLocation>
        <location evidence="2 16">Cytoplasm</location>
    </subcellularLocation>
</comment>
<evidence type="ECO:0000259" key="17">
    <source>
        <dbReference type="PROSITE" id="PS51168"/>
    </source>
</evidence>
<reference evidence="19 21" key="1">
    <citation type="submission" date="2013-07" db="EMBL/GenBank/DDBJ databases">
        <authorList>
            <person name="Genoscope - CEA"/>
        </authorList>
    </citation>
    <scope>NUCLEOTIDE SEQUENCE [LARGE SCALE GENOMIC DNA]</scope>
    <source>
        <strain evidence="19">FRM16</strain>
        <strain evidence="21">FRM16 / DSM 17909</strain>
    </source>
</reference>
<comment type="similarity">
    <text evidence="14">In the C-terminal section; belongs to the prephenate/arogenate dehydrogenase family.</text>
</comment>
<evidence type="ECO:0000256" key="14">
    <source>
        <dbReference type="ARBA" id="ARBA00061334"/>
    </source>
</evidence>
<evidence type="ECO:0000256" key="1">
    <source>
        <dbReference type="ARBA" id="ARBA00000824"/>
    </source>
</evidence>
<dbReference type="KEGG" id="xdo:XDD1_1217"/>
<evidence type="ECO:0000256" key="5">
    <source>
        <dbReference type="ARBA" id="ARBA00022490"/>
    </source>
</evidence>